<organism evidence="1 2">
    <name type="scientific">Pseudoduganella violacea</name>
    <dbReference type="NCBI Taxonomy" id="1715466"/>
    <lineage>
        <taxon>Bacteria</taxon>
        <taxon>Pseudomonadati</taxon>
        <taxon>Pseudomonadota</taxon>
        <taxon>Betaproteobacteria</taxon>
        <taxon>Burkholderiales</taxon>
        <taxon>Oxalobacteraceae</taxon>
        <taxon>Telluria group</taxon>
        <taxon>Pseudoduganella</taxon>
    </lineage>
</organism>
<protein>
    <recommendedName>
        <fullName evidence="3">SRPBCC family protein</fullName>
    </recommendedName>
</protein>
<sequence>MSIVSISAALNLPAAQVWHTISGFDSLAQWSGAIASSQLEQGGRLRRLTTGDGIVLVERLEYYSESEQTYTSSIVDAPLPLTRCFATLDVTAAGPGRSVVEWSCDFDCAPADEQALVDLFRKLYRSALDQLARQLDA</sequence>
<keyword evidence="2" id="KW-1185">Reference proteome</keyword>
<dbReference type="EMBL" id="JACHXD010000009">
    <property type="protein sequence ID" value="MBB3120344.1"/>
    <property type="molecule type" value="Genomic_DNA"/>
</dbReference>
<dbReference type="AlphaFoldDB" id="A0A7W5BBY6"/>
<dbReference type="PANTHER" id="PTHR39332:SF7">
    <property type="entry name" value="SRPBCC FAMILY PROTEIN"/>
    <property type="match status" value="1"/>
</dbReference>
<evidence type="ECO:0000313" key="1">
    <source>
        <dbReference type="EMBL" id="MBB3120344.1"/>
    </source>
</evidence>
<accession>A0A7W5BBY6</accession>
<dbReference type="SUPFAM" id="SSF55961">
    <property type="entry name" value="Bet v1-like"/>
    <property type="match status" value="1"/>
</dbReference>
<dbReference type="InterPro" id="IPR019587">
    <property type="entry name" value="Polyketide_cyclase/dehydratase"/>
</dbReference>
<dbReference type="Gene3D" id="3.30.530.20">
    <property type="match status" value="1"/>
</dbReference>
<proteinExistence type="predicted"/>
<name>A0A7W5BBY6_9BURK</name>
<dbReference type="Proteomes" id="UP000541535">
    <property type="component" value="Unassembled WGS sequence"/>
</dbReference>
<comment type="caution">
    <text evidence="1">The sequence shown here is derived from an EMBL/GenBank/DDBJ whole genome shotgun (WGS) entry which is preliminary data.</text>
</comment>
<dbReference type="Pfam" id="PF10604">
    <property type="entry name" value="Polyketide_cyc2"/>
    <property type="match status" value="1"/>
</dbReference>
<gene>
    <name evidence="1" type="ORF">FHS03_003408</name>
</gene>
<reference evidence="1 2" key="1">
    <citation type="submission" date="2020-08" db="EMBL/GenBank/DDBJ databases">
        <title>Genomic Encyclopedia of Type Strains, Phase III (KMG-III): the genomes of soil and plant-associated and newly described type strains.</title>
        <authorList>
            <person name="Whitman W."/>
        </authorList>
    </citation>
    <scope>NUCLEOTIDE SEQUENCE [LARGE SCALE GENOMIC DNA]</scope>
    <source>
        <strain evidence="1 2">CECT 8897</strain>
    </source>
</reference>
<evidence type="ECO:0008006" key="3">
    <source>
        <dbReference type="Google" id="ProtNLM"/>
    </source>
</evidence>
<dbReference type="RefSeq" id="WP_183442084.1">
    <property type="nucleotide sequence ID" value="NZ_JACHXD010000009.1"/>
</dbReference>
<evidence type="ECO:0000313" key="2">
    <source>
        <dbReference type="Proteomes" id="UP000541535"/>
    </source>
</evidence>
<dbReference type="InterPro" id="IPR023393">
    <property type="entry name" value="START-like_dom_sf"/>
</dbReference>
<dbReference type="CDD" id="cd07821">
    <property type="entry name" value="PYR_PYL_RCAR_like"/>
    <property type="match status" value="1"/>
</dbReference>
<dbReference type="PANTHER" id="PTHR39332">
    <property type="entry name" value="BLL4707 PROTEIN"/>
    <property type="match status" value="1"/>
</dbReference>